<evidence type="ECO:0000313" key="1">
    <source>
        <dbReference type="EMBL" id="OBS25179.1"/>
    </source>
</evidence>
<dbReference type="EMBL" id="LYXU01000002">
    <property type="protein sequence ID" value="OBS25179.1"/>
    <property type="molecule type" value="Genomic_DNA"/>
</dbReference>
<name>A0A1B8AXC2_FUSPO</name>
<proteinExistence type="predicted"/>
<dbReference type="Proteomes" id="UP000091967">
    <property type="component" value="Unassembled WGS sequence"/>
</dbReference>
<organism evidence="1 2">
    <name type="scientific">Fusarium poae</name>
    <dbReference type="NCBI Taxonomy" id="36050"/>
    <lineage>
        <taxon>Eukaryota</taxon>
        <taxon>Fungi</taxon>
        <taxon>Dikarya</taxon>
        <taxon>Ascomycota</taxon>
        <taxon>Pezizomycotina</taxon>
        <taxon>Sordariomycetes</taxon>
        <taxon>Hypocreomycetidae</taxon>
        <taxon>Hypocreales</taxon>
        <taxon>Nectriaceae</taxon>
        <taxon>Fusarium</taxon>
    </lineage>
</organism>
<keyword evidence="2" id="KW-1185">Reference proteome</keyword>
<comment type="caution">
    <text evidence="1">The sequence shown here is derived from an EMBL/GenBank/DDBJ whole genome shotgun (WGS) entry which is preliminary data.</text>
</comment>
<reference evidence="1 2" key="1">
    <citation type="submission" date="2016-06" db="EMBL/GenBank/DDBJ databases">
        <title>Living apart together: crosstalk between the core and supernumerary genomes in a fungal plant pathogen.</title>
        <authorList>
            <person name="Vanheule A."/>
            <person name="Audenaert K."/>
            <person name="Warris S."/>
            <person name="Van De Geest H."/>
            <person name="Schijlen E."/>
            <person name="Hofte M."/>
            <person name="De Saeger S."/>
            <person name="Haesaert G."/>
            <person name="Waalwijk C."/>
            <person name="Van Der Lee T."/>
        </authorList>
    </citation>
    <scope>NUCLEOTIDE SEQUENCE [LARGE SCALE GENOMIC DNA]</scope>
    <source>
        <strain evidence="1 2">2516</strain>
    </source>
</reference>
<dbReference type="STRING" id="36050.A0A1B8AXC2"/>
<dbReference type="AlphaFoldDB" id="A0A1B8AXC2"/>
<evidence type="ECO:0000313" key="2">
    <source>
        <dbReference type="Proteomes" id="UP000091967"/>
    </source>
</evidence>
<gene>
    <name evidence="1" type="ORF">FPOA_05714</name>
</gene>
<sequence>MSYGKKVATIEGSNTGWKRVISIVQVYKGITRTEPLNGFETMSLGTRQVRELKVDHMQQTCRWVPRKAKGFQPAPALGSWNLNVKLMVEQFGNSFTIMGCDPPHVKDKFWSASGADIIWQTMNDAMNDIQYDFCKYSLPTKKIFCN</sequence>
<protein>
    <submittedName>
        <fullName evidence="1">Uncharacterized protein</fullName>
    </submittedName>
</protein>
<accession>A0A1B8AXC2</accession>